<dbReference type="EMBL" id="KK583191">
    <property type="protein sequence ID" value="KDO34268.1"/>
    <property type="molecule type" value="Genomic_DNA"/>
</dbReference>
<dbReference type="GeneID" id="24140535"/>
<keyword evidence="2 7" id="KW-0808">Transferase</keyword>
<dbReference type="KEGG" id="spar:SPRG_19090"/>
<evidence type="ECO:0000256" key="6">
    <source>
        <dbReference type="ARBA" id="ARBA00023315"/>
    </source>
</evidence>
<dbReference type="GO" id="GO:0019706">
    <property type="term" value="F:protein-cysteine S-palmitoyltransferase activity"/>
    <property type="evidence" value="ECO:0007669"/>
    <property type="project" value="UniProtKB-EC"/>
</dbReference>
<dbReference type="PROSITE" id="PS50216">
    <property type="entry name" value="DHHC"/>
    <property type="match status" value="1"/>
</dbReference>
<comment type="catalytic activity">
    <reaction evidence="7">
        <text>L-cysteinyl-[protein] + hexadecanoyl-CoA = S-hexadecanoyl-L-cysteinyl-[protein] + CoA</text>
        <dbReference type="Rhea" id="RHEA:36683"/>
        <dbReference type="Rhea" id="RHEA-COMP:10131"/>
        <dbReference type="Rhea" id="RHEA-COMP:11032"/>
        <dbReference type="ChEBI" id="CHEBI:29950"/>
        <dbReference type="ChEBI" id="CHEBI:57287"/>
        <dbReference type="ChEBI" id="CHEBI:57379"/>
        <dbReference type="ChEBI" id="CHEBI:74151"/>
        <dbReference type="EC" id="2.3.1.225"/>
    </reaction>
</comment>
<gene>
    <name evidence="9" type="ORF">SPRG_19090</name>
</gene>
<evidence type="ECO:0000313" key="9">
    <source>
        <dbReference type="EMBL" id="KDO34268.1"/>
    </source>
</evidence>
<name>A0A067CUV1_SAPPC</name>
<reference evidence="9 10" key="1">
    <citation type="journal article" date="2013" name="PLoS Genet.">
        <title>Distinctive expansion of potential virulence genes in the genome of the oomycete fish pathogen Saprolegnia parasitica.</title>
        <authorList>
            <person name="Jiang R.H."/>
            <person name="de Bruijn I."/>
            <person name="Haas B.J."/>
            <person name="Belmonte R."/>
            <person name="Lobach L."/>
            <person name="Christie J."/>
            <person name="van den Ackerveken G."/>
            <person name="Bottin A."/>
            <person name="Bulone V."/>
            <person name="Diaz-Moreno S.M."/>
            <person name="Dumas B."/>
            <person name="Fan L."/>
            <person name="Gaulin E."/>
            <person name="Govers F."/>
            <person name="Grenville-Briggs L.J."/>
            <person name="Horner N.R."/>
            <person name="Levin J.Z."/>
            <person name="Mammella M."/>
            <person name="Meijer H.J."/>
            <person name="Morris P."/>
            <person name="Nusbaum C."/>
            <person name="Oome S."/>
            <person name="Phillips A.J."/>
            <person name="van Rooyen D."/>
            <person name="Rzeszutek E."/>
            <person name="Saraiva M."/>
            <person name="Secombes C.J."/>
            <person name="Seidl M.F."/>
            <person name="Snel B."/>
            <person name="Stassen J.H."/>
            <person name="Sykes S."/>
            <person name="Tripathy S."/>
            <person name="van den Berg H."/>
            <person name="Vega-Arreguin J.C."/>
            <person name="Wawra S."/>
            <person name="Young S.K."/>
            <person name="Zeng Q."/>
            <person name="Dieguez-Uribeondo J."/>
            <person name="Russ C."/>
            <person name="Tyler B.M."/>
            <person name="van West P."/>
        </authorList>
    </citation>
    <scope>NUCLEOTIDE SEQUENCE [LARGE SCALE GENOMIC DNA]</scope>
    <source>
        <strain evidence="9 10">CBS 223.65</strain>
    </source>
</reference>
<proteinExistence type="inferred from homology"/>
<dbReference type="RefSeq" id="XP_012195286.1">
    <property type="nucleotide sequence ID" value="XM_012339896.1"/>
</dbReference>
<feature type="transmembrane region" description="Helical" evidence="7">
    <location>
        <begin position="184"/>
        <end position="208"/>
    </location>
</feature>
<protein>
    <recommendedName>
        <fullName evidence="7">Palmitoyltransferase</fullName>
        <ecNumber evidence="7">2.3.1.225</ecNumber>
    </recommendedName>
</protein>
<accession>A0A067CUV1</accession>
<dbReference type="VEuPathDB" id="FungiDB:SPRG_19090"/>
<dbReference type="EC" id="2.3.1.225" evidence="7"/>
<evidence type="ECO:0000256" key="3">
    <source>
        <dbReference type="ARBA" id="ARBA00022692"/>
    </source>
</evidence>
<evidence type="ECO:0000256" key="4">
    <source>
        <dbReference type="ARBA" id="ARBA00022989"/>
    </source>
</evidence>
<keyword evidence="6 7" id="KW-0012">Acyltransferase</keyword>
<comment type="subcellular location">
    <subcellularLocation>
        <location evidence="1">Membrane</location>
        <topology evidence="1">Multi-pass membrane protein</topology>
    </subcellularLocation>
</comment>
<dbReference type="AlphaFoldDB" id="A0A067CUV1"/>
<evidence type="ECO:0000259" key="8">
    <source>
        <dbReference type="Pfam" id="PF01529"/>
    </source>
</evidence>
<dbReference type="PANTHER" id="PTHR12246">
    <property type="entry name" value="PALMITOYLTRANSFERASE ZDHHC16"/>
    <property type="match status" value="1"/>
</dbReference>
<dbReference type="STRING" id="695850.A0A067CUV1"/>
<evidence type="ECO:0000256" key="1">
    <source>
        <dbReference type="ARBA" id="ARBA00004141"/>
    </source>
</evidence>
<dbReference type="InterPro" id="IPR001594">
    <property type="entry name" value="Palmitoyltrfase_DHHC"/>
</dbReference>
<keyword evidence="5 7" id="KW-0472">Membrane</keyword>
<keyword evidence="10" id="KW-1185">Reference proteome</keyword>
<keyword evidence="4 7" id="KW-1133">Transmembrane helix</keyword>
<feature type="transmembrane region" description="Helical" evidence="7">
    <location>
        <begin position="51"/>
        <end position="70"/>
    </location>
</feature>
<dbReference type="Pfam" id="PF01529">
    <property type="entry name" value="DHHC"/>
    <property type="match status" value="1"/>
</dbReference>
<feature type="transmembrane region" description="Helical" evidence="7">
    <location>
        <begin position="144"/>
        <end position="164"/>
    </location>
</feature>
<sequence>MLFQNKSRLIRAVSWIPVFLVTLLISLEYYVFVEYHIRAKLSAGTDEPLGLALQFIVFNVLVGLTVISYYRVVTTDPGFVNEIMAEKLRQEASECGLVMPVCRACNKPKPVRAHHCSVCRMCVMKMDHHCPWVGNCVGLANYKYFYLFVIYGALGCGMILITMFPAFERAINHTTVEMPMTALLGFVMAGSVTLSLLIFTGFHTFLILRGLTTLEMNVYGMRSPYRLPTVVENWWSVFGTHRATWFLPVPAVDADDGLTWMQPTRMPSRIMMSHAIDDSDDHEGSMLMHL</sequence>
<organism evidence="9 10">
    <name type="scientific">Saprolegnia parasitica (strain CBS 223.65)</name>
    <dbReference type="NCBI Taxonomy" id="695850"/>
    <lineage>
        <taxon>Eukaryota</taxon>
        <taxon>Sar</taxon>
        <taxon>Stramenopiles</taxon>
        <taxon>Oomycota</taxon>
        <taxon>Saprolegniomycetes</taxon>
        <taxon>Saprolegniales</taxon>
        <taxon>Saprolegniaceae</taxon>
        <taxon>Saprolegnia</taxon>
    </lineage>
</organism>
<comment type="domain">
    <text evidence="7">The DHHC domain is required for palmitoyltransferase activity.</text>
</comment>
<evidence type="ECO:0000256" key="7">
    <source>
        <dbReference type="RuleBase" id="RU079119"/>
    </source>
</evidence>
<dbReference type="OrthoDB" id="331948at2759"/>
<evidence type="ECO:0000313" key="10">
    <source>
        <dbReference type="Proteomes" id="UP000030745"/>
    </source>
</evidence>
<feature type="transmembrane region" description="Helical" evidence="7">
    <location>
        <begin position="12"/>
        <end position="31"/>
    </location>
</feature>
<dbReference type="OMA" id="RIMMSHA"/>
<dbReference type="Proteomes" id="UP000030745">
    <property type="component" value="Unassembled WGS sequence"/>
</dbReference>
<feature type="domain" description="Palmitoyltransferase DHHC" evidence="8">
    <location>
        <begin position="101"/>
        <end position="216"/>
    </location>
</feature>
<dbReference type="GO" id="GO:0016020">
    <property type="term" value="C:membrane"/>
    <property type="evidence" value="ECO:0007669"/>
    <property type="project" value="UniProtKB-SubCell"/>
</dbReference>
<keyword evidence="3 7" id="KW-0812">Transmembrane</keyword>
<comment type="similarity">
    <text evidence="7">Belongs to the DHHC palmitoyltransferase family.</text>
</comment>
<dbReference type="InterPro" id="IPR039859">
    <property type="entry name" value="PFA4/ZDH16/20/ERF2-like"/>
</dbReference>
<evidence type="ECO:0000256" key="2">
    <source>
        <dbReference type="ARBA" id="ARBA00022679"/>
    </source>
</evidence>
<evidence type="ECO:0000256" key="5">
    <source>
        <dbReference type="ARBA" id="ARBA00023136"/>
    </source>
</evidence>